<organism evidence="1 2">
    <name type="scientific">Lupinus luteus</name>
    <name type="common">European yellow lupine</name>
    <dbReference type="NCBI Taxonomy" id="3873"/>
    <lineage>
        <taxon>Eukaryota</taxon>
        <taxon>Viridiplantae</taxon>
        <taxon>Streptophyta</taxon>
        <taxon>Embryophyta</taxon>
        <taxon>Tracheophyta</taxon>
        <taxon>Spermatophyta</taxon>
        <taxon>Magnoliopsida</taxon>
        <taxon>eudicotyledons</taxon>
        <taxon>Gunneridae</taxon>
        <taxon>Pentapetalae</taxon>
        <taxon>rosids</taxon>
        <taxon>fabids</taxon>
        <taxon>Fabales</taxon>
        <taxon>Fabaceae</taxon>
        <taxon>Papilionoideae</taxon>
        <taxon>50 kb inversion clade</taxon>
        <taxon>genistoids sensu lato</taxon>
        <taxon>core genistoids</taxon>
        <taxon>Genisteae</taxon>
        <taxon>Lupinus</taxon>
    </lineage>
</organism>
<accession>A0AAV1WFY6</accession>
<name>A0AAV1WFY6_LUPLU</name>
<comment type="caution">
    <text evidence="1">The sequence shown here is derived from an EMBL/GenBank/DDBJ whole genome shotgun (WGS) entry which is preliminary data.</text>
</comment>
<evidence type="ECO:0000313" key="2">
    <source>
        <dbReference type="Proteomes" id="UP001497480"/>
    </source>
</evidence>
<dbReference type="AlphaFoldDB" id="A0AAV1WFY6"/>
<dbReference type="EMBL" id="CAXHTB010000006">
    <property type="protein sequence ID" value="CAL0308207.1"/>
    <property type="molecule type" value="Genomic_DNA"/>
</dbReference>
<proteinExistence type="predicted"/>
<gene>
    <name evidence="1" type="ORF">LLUT_LOCUS9267</name>
</gene>
<dbReference type="Proteomes" id="UP001497480">
    <property type="component" value="Unassembled WGS sequence"/>
</dbReference>
<protein>
    <submittedName>
        <fullName evidence="1">Uncharacterized protein</fullName>
    </submittedName>
</protein>
<evidence type="ECO:0000313" key="1">
    <source>
        <dbReference type="EMBL" id="CAL0308207.1"/>
    </source>
</evidence>
<sequence length="227" mass="25466">MAGLAPKCSQFDARHCDAKYIQWFSSYLIDLMSIHGGPFFFAKQWQILIKGVEKILLFKTDVFSYHLLFSEHLIKSRSTSYEDPINIQYGDESQINFLNVSPSNKLEDINLLALVFNHNKYKLLSCSICSQNRESPWLKISLQLQSNEATQVCLLEASIHNSQERGGSAFTSLAPTKVVKNPGFTGAELIPALPFPSSFTPVKFDESRLACSGSWMWKFARAGVGSV</sequence>
<keyword evidence="2" id="KW-1185">Reference proteome</keyword>
<reference evidence="1 2" key="1">
    <citation type="submission" date="2024-03" db="EMBL/GenBank/DDBJ databases">
        <authorList>
            <person name="Martinez-Hernandez J."/>
        </authorList>
    </citation>
    <scope>NUCLEOTIDE SEQUENCE [LARGE SCALE GENOMIC DNA]</scope>
</reference>